<keyword evidence="6" id="KW-0805">Transcription regulation</keyword>
<keyword evidence="8" id="KW-0804">Transcription</keyword>
<feature type="domain" description="C2H2-type" evidence="15">
    <location>
        <begin position="378"/>
        <end position="405"/>
    </location>
</feature>
<reference evidence="18" key="1">
    <citation type="submission" date="2022-01" db="EMBL/GenBank/DDBJ databases">
        <authorList>
            <person name="King R."/>
        </authorList>
    </citation>
    <scope>NUCLEOTIDE SEQUENCE</scope>
</reference>
<keyword evidence="4 11" id="KW-0863">Zinc-finger</keyword>
<feature type="domain" description="C2H2-type" evidence="15">
    <location>
        <begin position="406"/>
        <end position="433"/>
    </location>
</feature>
<feature type="domain" description="C2H2-type" evidence="15">
    <location>
        <begin position="467"/>
        <end position="494"/>
    </location>
</feature>
<dbReference type="Pfam" id="PF07776">
    <property type="entry name" value="zf-AD"/>
    <property type="match status" value="1"/>
</dbReference>
<evidence type="ECO:0000256" key="9">
    <source>
        <dbReference type="ARBA" id="ARBA00023242"/>
    </source>
</evidence>
<evidence type="ECO:0000256" key="7">
    <source>
        <dbReference type="ARBA" id="ARBA00023125"/>
    </source>
</evidence>
<dbReference type="EMBL" id="OV651828">
    <property type="protein sequence ID" value="CAH1104218.1"/>
    <property type="molecule type" value="Genomic_DNA"/>
</dbReference>
<feature type="region of interest" description="Disordered" evidence="14">
    <location>
        <begin position="267"/>
        <end position="287"/>
    </location>
</feature>
<dbReference type="FunFam" id="3.30.160.60:FF:000557">
    <property type="entry name" value="zinc finger and SCAN domain-containing protein 29"/>
    <property type="match status" value="1"/>
</dbReference>
<dbReference type="FunFam" id="3.30.160.60:FF:000624">
    <property type="entry name" value="zinc finger protein 697"/>
    <property type="match status" value="1"/>
</dbReference>
<evidence type="ECO:0000259" key="17">
    <source>
        <dbReference type="PROSITE" id="PS51915"/>
    </source>
</evidence>
<feature type="domain" description="C2H2-type" evidence="15">
    <location>
        <begin position="434"/>
        <end position="461"/>
    </location>
</feature>
<evidence type="ECO:0000259" key="16">
    <source>
        <dbReference type="PROSITE" id="PS50950"/>
    </source>
</evidence>
<dbReference type="PROSITE" id="PS00028">
    <property type="entry name" value="ZINC_FINGER_C2H2_1"/>
    <property type="match status" value="8"/>
</dbReference>
<dbReference type="InterPro" id="IPR012934">
    <property type="entry name" value="Znf_AD"/>
</dbReference>
<feature type="domain" description="C2H2-type" evidence="15">
    <location>
        <begin position="522"/>
        <end position="549"/>
    </location>
</feature>
<dbReference type="GO" id="GO:0000978">
    <property type="term" value="F:RNA polymerase II cis-regulatory region sequence-specific DNA binding"/>
    <property type="evidence" value="ECO:0007669"/>
    <property type="project" value="TreeGrafter"/>
</dbReference>
<feature type="domain" description="C2H2-type" evidence="15">
    <location>
        <begin position="494"/>
        <end position="521"/>
    </location>
</feature>
<dbReference type="PROSITE" id="PS50950">
    <property type="entry name" value="ZF_THAP"/>
    <property type="match status" value="1"/>
</dbReference>
<dbReference type="AlphaFoldDB" id="A0A9P0CQ51"/>
<evidence type="ECO:0000256" key="6">
    <source>
        <dbReference type="ARBA" id="ARBA00023015"/>
    </source>
</evidence>
<dbReference type="FunFam" id="3.30.160.60:FF:000875">
    <property type="entry name" value="zinc finger protein 236 isoform X7"/>
    <property type="match status" value="1"/>
</dbReference>
<comment type="subcellular location">
    <subcellularLocation>
        <location evidence="1">Nucleus</location>
    </subcellularLocation>
</comment>
<feature type="domain" description="THAP-type" evidence="16">
    <location>
        <begin position="3"/>
        <end position="83"/>
    </location>
</feature>
<feature type="binding site" evidence="13">
    <location>
        <position position="231"/>
    </location>
    <ligand>
        <name>Zn(2+)</name>
        <dbReference type="ChEBI" id="CHEBI:29105"/>
    </ligand>
</feature>
<evidence type="ECO:0000259" key="15">
    <source>
        <dbReference type="PROSITE" id="PS50157"/>
    </source>
</evidence>
<dbReference type="Pfam" id="PF00096">
    <property type="entry name" value="zf-C2H2"/>
    <property type="match status" value="9"/>
</dbReference>
<keyword evidence="2 13" id="KW-0479">Metal-binding</keyword>
<dbReference type="Pfam" id="PF05485">
    <property type="entry name" value="THAP"/>
    <property type="match status" value="1"/>
</dbReference>
<evidence type="ECO:0000256" key="3">
    <source>
        <dbReference type="ARBA" id="ARBA00022737"/>
    </source>
</evidence>
<keyword evidence="9" id="KW-0539">Nucleus</keyword>
<dbReference type="Gene3D" id="3.40.1800.20">
    <property type="match status" value="1"/>
</dbReference>
<feature type="domain" description="ZAD" evidence="17">
    <location>
        <begin position="184"/>
        <end position="258"/>
    </location>
</feature>
<dbReference type="GO" id="GO:0000981">
    <property type="term" value="F:DNA-binding transcription factor activity, RNA polymerase II-specific"/>
    <property type="evidence" value="ECO:0007669"/>
    <property type="project" value="TreeGrafter"/>
</dbReference>
<evidence type="ECO:0000256" key="11">
    <source>
        <dbReference type="PROSITE-ProRule" id="PRU00042"/>
    </source>
</evidence>
<dbReference type="PROSITE" id="PS51915">
    <property type="entry name" value="ZAD"/>
    <property type="match status" value="1"/>
</dbReference>
<dbReference type="SMART" id="SM00355">
    <property type="entry name" value="ZnF_C2H2"/>
    <property type="match status" value="11"/>
</dbReference>
<feature type="binding site" evidence="13">
    <location>
        <position position="234"/>
    </location>
    <ligand>
        <name>Zn(2+)</name>
        <dbReference type="ChEBI" id="CHEBI:29105"/>
    </ligand>
</feature>
<dbReference type="InterPro" id="IPR013087">
    <property type="entry name" value="Znf_C2H2_type"/>
</dbReference>
<dbReference type="FunFam" id="3.30.160.60:FF:000512">
    <property type="entry name" value="zinc finger protein 197 isoform X1"/>
    <property type="match status" value="1"/>
</dbReference>
<evidence type="ECO:0000256" key="4">
    <source>
        <dbReference type="ARBA" id="ARBA00022771"/>
    </source>
</evidence>
<evidence type="ECO:0000256" key="1">
    <source>
        <dbReference type="ARBA" id="ARBA00004123"/>
    </source>
</evidence>
<evidence type="ECO:0000256" key="13">
    <source>
        <dbReference type="PROSITE-ProRule" id="PRU01263"/>
    </source>
</evidence>
<accession>A0A9P0CQ51</accession>
<feature type="binding site" evidence="13">
    <location>
        <position position="186"/>
    </location>
    <ligand>
        <name>Zn(2+)</name>
        <dbReference type="ChEBI" id="CHEBI:29105"/>
    </ligand>
</feature>
<dbReference type="SUPFAM" id="SSF57667">
    <property type="entry name" value="beta-beta-alpha zinc fingers"/>
    <property type="match status" value="5"/>
</dbReference>
<dbReference type="SUPFAM" id="SSF57716">
    <property type="entry name" value="Glucocorticoid receptor-like (DNA-binding domain)"/>
    <property type="match status" value="2"/>
</dbReference>
<dbReference type="PROSITE" id="PS50157">
    <property type="entry name" value="ZINC_FINGER_C2H2_2"/>
    <property type="match status" value="9"/>
</dbReference>
<feature type="domain" description="C2H2-type" evidence="15">
    <location>
        <begin position="606"/>
        <end position="633"/>
    </location>
</feature>
<dbReference type="InterPro" id="IPR006612">
    <property type="entry name" value="THAP_Znf"/>
</dbReference>
<keyword evidence="19" id="KW-1185">Reference proteome</keyword>
<dbReference type="GO" id="GO:0008270">
    <property type="term" value="F:zinc ion binding"/>
    <property type="evidence" value="ECO:0007669"/>
    <property type="project" value="UniProtKB-UniRule"/>
</dbReference>
<dbReference type="InterPro" id="IPR036236">
    <property type="entry name" value="Znf_C2H2_sf"/>
</dbReference>
<evidence type="ECO:0000256" key="14">
    <source>
        <dbReference type="SAM" id="MobiDB-lite"/>
    </source>
</evidence>
<name>A0A9P0CQ51_9CUCU</name>
<dbReference type="PANTHER" id="PTHR24388">
    <property type="entry name" value="ZINC FINGER PROTEIN"/>
    <property type="match status" value="1"/>
</dbReference>
<evidence type="ECO:0000256" key="8">
    <source>
        <dbReference type="ARBA" id="ARBA00023163"/>
    </source>
</evidence>
<evidence type="ECO:0000313" key="18">
    <source>
        <dbReference type="EMBL" id="CAH1104218.1"/>
    </source>
</evidence>
<feature type="binding site" evidence="13">
    <location>
        <position position="189"/>
    </location>
    <ligand>
        <name>Zn(2+)</name>
        <dbReference type="ChEBI" id="CHEBI:29105"/>
    </ligand>
</feature>
<dbReference type="Gene3D" id="3.30.160.60">
    <property type="entry name" value="Classic Zinc Finger"/>
    <property type="match status" value="9"/>
</dbReference>
<comment type="similarity">
    <text evidence="10">Belongs to the snail C2H2-type zinc-finger protein family.</text>
</comment>
<dbReference type="FunFam" id="3.30.160.60:FF:000145">
    <property type="entry name" value="Zinc finger protein 574"/>
    <property type="match status" value="1"/>
</dbReference>
<keyword evidence="5 13" id="KW-0862">Zinc</keyword>
<dbReference type="FunFam" id="3.30.160.60:FF:001872">
    <property type="entry name" value="Zinc finger protein"/>
    <property type="match status" value="1"/>
</dbReference>
<gene>
    <name evidence="18" type="ORF">PSYICH_LOCUS5092</name>
</gene>
<dbReference type="PANTHER" id="PTHR24388:SF54">
    <property type="entry name" value="PROTEIN ESCARGOT"/>
    <property type="match status" value="1"/>
</dbReference>
<evidence type="ECO:0000256" key="10">
    <source>
        <dbReference type="ARBA" id="ARBA00037948"/>
    </source>
</evidence>
<dbReference type="FunFam" id="3.30.160.60:FF:000012">
    <property type="entry name" value="RB-associated KRAB zinc finger protein-like"/>
    <property type="match status" value="1"/>
</dbReference>
<keyword evidence="7 12" id="KW-0238">DNA-binding</keyword>
<sequence length="642" mass="73843">MKMVNYCFVFNCKNNTKNSKRLSFFSIPSDTKSQMIWLPLIGREEWILRDPKAVTSKRVCSVHFSPNLISGIRLKKNAVPDIFDDGVGFRGVNVNVSTSAGSSVSREVLKEAIQDNIENVSANIPDPGTSETVVKRTTSESTPRKVALQNEVQRRLSTVSLKDVDQELGRESHEIEAVPEKYQEICRTCLNKNGLLNLFENKHNELLFSDLFTMFSLLELDSTDELPKKICDTCAEIVIQFYMFKERIHQSQIILQDVLNKNSIPANEEEVTEENADDQNDDTDLDTNEIKSNYYCNDNSDSDCDSDKSEVKLYDPSSNEITCTFCNLKFNSYANYLTHRRKEAELRRKKEPCVICNKVISTYKLKDHLNSHTKEAPYECEECGEKYRFRSSLYRHKFVHKEKKPHVCHICGKGFIQAPTLTDHIRTHYSEKSFICNICGKTFITKHALTNHIYMHKSDKLADLNDLTCKNCDKMFTAAHTFNRHMLTHCDKTFLCSQCGKKFATKSLLKQHQKLHSEIKPYICDICNKSFAQKNSLLKHTRTHSGEKSHVCVICDKTFSQKGHLTYHIRTHSGEKPYNCSYCDKAFSHSGSYKVHLRIHTGDRPYICDVCDKGFYDSSSMKKHRKIHESSISNNSYNKTTN</sequence>
<dbReference type="Proteomes" id="UP001153636">
    <property type="component" value="Chromosome 16"/>
</dbReference>
<evidence type="ECO:0000313" key="19">
    <source>
        <dbReference type="Proteomes" id="UP001153636"/>
    </source>
</evidence>
<evidence type="ECO:0000256" key="12">
    <source>
        <dbReference type="PROSITE-ProRule" id="PRU00309"/>
    </source>
</evidence>
<evidence type="ECO:0000256" key="2">
    <source>
        <dbReference type="ARBA" id="ARBA00022723"/>
    </source>
</evidence>
<dbReference type="InterPro" id="IPR050527">
    <property type="entry name" value="Snail/Krueppel_Znf"/>
</dbReference>
<organism evidence="18 19">
    <name type="scientific">Psylliodes chrysocephalus</name>
    <dbReference type="NCBI Taxonomy" id="3402493"/>
    <lineage>
        <taxon>Eukaryota</taxon>
        <taxon>Metazoa</taxon>
        <taxon>Ecdysozoa</taxon>
        <taxon>Arthropoda</taxon>
        <taxon>Hexapoda</taxon>
        <taxon>Insecta</taxon>
        <taxon>Pterygota</taxon>
        <taxon>Neoptera</taxon>
        <taxon>Endopterygota</taxon>
        <taxon>Coleoptera</taxon>
        <taxon>Polyphaga</taxon>
        <taxon>Cucujiformia</taxon>
        <taxon>Chrysomeloidea</taxon>
        <taxon>Chrysomelidae</taxon>
        <taxon>Galerucinae</taxon>
        <taxon>Alticini</taxon>
        <taxon>Psylliodes</taxon>
    </lineage>
</organism>
<dbReference type="SMART" id="SM00980">
    <property type="entry name" value="THAP"/>
    <property type="match status" value="1"/>
</dbReference>
<dbReference type="OrthoDB" id="6077919at2759"/>
<protein>
    <submittedName>
        <fullName evidence="18">Uncharacterized protein</fullName>
    </submittedName>
</protein>
<proteinExistence type="inferred from homology"/>
<feature type="domain" description="C2H2-type" evidence="15">
    <location>
        <begin position="578"/>
        <end position="605"/>
    </location>
</feature>
<dbReference type="SMART" id="SM00868">
    <property type="entry name" value="zf-AD"/>
    <property type="match status" value="1"/>
</dbReference>
<keyword evidence="3" id="KW-0677">Repeat</keyword>
<evidence type="ECO:0000256" key="5">
    <source>
        <dbReference type="ARBA" id="ARBA00022833"/>
    </source>
</evidence>
<dbReference type="GO" id="GO:0005634">
    <property type="term" value="C:nucleus"/>
    <property type="evidence" value="ECO:0007669"/>
    <property type="project" value="UniProtKB-SubCell"/>
</dbReference>
<feature type="domain" description="C2H2-type" evidence="15">
    <location>
        <begin position="550"/>
        <end position="577"/>
    </location>
</feature>